<protein>
    <submittedName>
        <fullName evidence="1">Uncharacterized protein</fullName>
    </submittedName>
</protein>
<proteinExistence type="predicted"/>
<name>A0A9X0EHW9_9PSED</name>
<gene>
    <name evidence="1" type="ORF">LT42_09130</name>
</gene>
<reference evidence="1 2" key="1">
    <citation type="submission" date="2014-09" db="EMBL/GenBank/DDBJ databases">
        <title>Genome sequence of Pseudomonas lutea strain DSM 17257T.</title>
        <authorList>
            <person name="Kwak Y."/>
            <person name="Shin J.-H."/>
        </authorList>
    </citation>
    <scope>NUCLEOTIDE SEQUENCE [LARGE SCALE GENOMIC DNA]</scope>
    <source>
        <strain evidence="1 2">DSM 17257</strain>
    </source>
</reference>
<sequence>MPYAHPVNEAGAKVSTGINPVLGNVSSTLIKDTHSGDRFRIAGHAGSQSARTTMSTLALAYAF</sequence>
<dbReference type="AlphaFoldDB" id="A0A9X0EHW9"/>
<evidence type="ECO:0000313" key="1">
    <source>
        <dbReference type="EMBL" id="KGF66049.1"/>
    </source>
</evidence>
<accession>A0A9X0EHW9</accession>
<comment type="caution">
    <text evidence="1">The sequence shown here is derived from an EMBL/GenBank/DDBJ whole genome shotgun (WGS) entry which is preliminary data.</text>
</comment>
<organism evidence="1 2">
    <name type="scientific">Pseudomonas lutea</name>
    <dbReference type="NCBI Taxonomy" id="243924"/>
    <lineage>
        <taxon>Bacteria</taxon>
        <taxon>Pseudomonadati</taxon>
        <taxon>Pseudomonadota</taxon>
        <taxon>Gammaproteobacteria</taxon>
        <taxon>Pseudomonadales</taxon>
        <taxon>Pseudomonadaceae</taxon>
        <taxon>Pseudomonas</taxon>
    </lineage>
</organism>
<dbReference type="Proteomes" id="UP000029719">
    <property type="component" value="Unassembled WGS sequence"/>
</dbReference>
<dbReference type="EMBL" id="JRMB01000001">
    <property type="protein sequence ID" value="KGF66049.1"/>
    <property type="molecule type" value="Genomic_DNA"/>
</dbReference>
<evidence type="ECO:0000313" key="2">
    <source>
        <dbReference type="Proteomes" id="UP000029719"/>
    </source>
</evidence>